<accession>A0AA88HMF9</accession>
<keyword evidence="10 11" id="KW-0407">Ion channel</keyword>
<name>A0AA88HMF9_ARTSF</name>
<evidence type="ECO:0000256" key="5">
    <source>
        <dbReference type="ARBA" id="ARBA00022692"/>
    </source>
</evidence>
<evidence type="ECO:0000256" key="9">
    <source>
        <dbReference type="ARBA" id="ARBA00023136"/>
    </source>
</evidence>
<dbReference type="GO" id="GO:0005230">
    <property type="term" value="F:extracellular ligand-gated monoatomic ion channel activity"/>
    <property type="evidence" value="ECO:0007669"/>
    <property type="project" value="InterPro"/>
</dbReference>
<proteinExistence type="inferred from homology"/>
<evidence type="ECO:0000256" key="11">
    <source>
        <dbReference type="RuleBase" id="RU000687"/>
    </source>
</evidence>
<dbReference type="EMBL" id="JAVRJZ010000014">
    <property type="protein sequence ID" value="KAK2713858.1"/>
    <property type="molecule type" value="Genomic_DNA"/>
</dbReference>
<evidence type="ECO:0000259" key="13">
    <source>
        <dbReference type="Pfam" id="PF02931"/>
    </source>
</evidence>
<dbReference type="InterPro" id="IPR006201">
    <property type="entry name" value="Neur_channel"/>
</dbReference>
<comment type="caution">
    <text evidence="15">The sequence shown here is derived from an EMBL/GenBank/DDBJ whole genome shotgun (WGS) entry which is preliminary data.</text>
</comment>
<feature type="chain" id="PRO_5041515013" evidence="11">
    <location>
        <begin position="21"/>
        <end position="495"/>
    </location>
</feature>
<feature type="transmembrane region" description="Helical" evidence="11">
    <location>
        <begin position="476"/>
        <end position="493"/>
    </location>
</feature>
<keyword evidence="5 11" id="KW-0812">Transmembrane</keyword>
<comment type="similarity">
    <text evidence="11">Belongs to the ligand-gated ion channel (TC 1.A.9) family.</text>
</comment>
<feature type="region of interest" description="Disordered" evidence="12">
    <location>
        <begin position="383"/>
        <end position="448"/>
    </location>
</feature>
<comment type="subcellular location">
    <subcellularLocation>
        <location evidence="2">Cell membrane</location>
    </subcellularLocation>
    <subcellularLocation>
        <location evidence="1">Membrane</location>
        <topology evidence="1">Multi-pass membrane protein</topology>
    </subcellularLocation>
</comment>
<evidence type="ECO:0000256" key="7">
    <source>
        <dbReference type="ARBA" id="ARBA00022989"/>
    </source>
</evidence>
<gene>
    <name evidence="15" type="ORF">QYM36_009670</name>
</gene>
<dbReference type="InterPro" id="IPR006028">
    <property type="entry name" value="GABAA/Glycine_rcpt"/>
</dbReference>
<feature type="domain" description="Neurotransmitter-gated ion-channel transmembrane" evidence="14">
    <location>
        <begin position="251"/>
        <end position="490"/>
    </location>
</feature>
<feature type="transmembrane region" description="Helical" evidence="11">
    <location>
        <begin position="272"/>
        <end position="289"/>
    </location>
</feature>
<dbReference type="InterPro" id="IPR036719">
    <property type="entry name" value="Neuro-gated_channel_TM_sf"/>
</dbReference>
<evidence type="ECO:0000256" key="6">
    <source>
        <dbReference type="ARBA" id="ARBA00022729"/>
    </source>
</evidence>
<dbReference type="GO" id="GO:0005254">
    <property type="term" value="F:chloride channel activity"/>
    <property type="evidence" value="ECO:0007669"/>
    <property type="project" value="UniProtKB-ARBA"/>
</dbReference>
<feature type="domain" description="Neurotransmitter-gated ion-channel ligand-binding" evidence="13">
    <location>
        <begin position="35"/>
        <end position="242"/>
    </location>
</feature>
<feature type="signal peptide" evidence="11">
    <location>
        <begin position="1"/>
        <end position="20"/>
    </location>
</feature>
<dbReference type="InterPro" id="IPR018000">
    <property type="entry name" value="Neurotransmitter_ion_chnl_CS"/>
</dbReference>
<keyword evidence="4" id="KW-1003">Cell membrane</keyword>
<evidence type="ECO:0000256" key="10">
    <source>
        <dbReference type="ARBA" id="ARBA00023303"/>
    </source>
</evidence>
<keyword evidence="8 11" id="KW-0406">Ion transport</keyword>
<dbReference type="Gene3D" id="1.20.58.390">
    <property type="entry name" value="Neurotransmitter-gated ion-channel transmembrane domain"/>
    <property type="match status" value="1"/>
</dbReference>
<keyword evidence="9 11" id="KW-0472">Membrane</keyword>
<feature type="transmembrane region" description="Helical" evidence="11">
    <location>
        <begin position="309"/>
        <end position="331"/>
    </location>
</feature>
<dbReference type="CDD" id="cd19049">
    <property type="entry name" value="LGIC_TM_anion"/>
    <property type="match status" value="1"/>
</dbReference>
<dbReference type="InterPro" id="IPR006029">
    <property type="entry name" value="Neurotrans-gated_channel_TM"/>
</dbReference>
<dbReference type="AlphaFoldDB" id="A0AA88HMF9"/>
<feature type="compositionally biased region" description="Low complexity" evidence="12">
    <location>
        <begin position="431"/>
        <end position="447"/>
    </location>
</feature>
<feature type="transmembrane region" description="Helical" evidence="11">
    <location>
        <begin position="243"/>
        <end position="265"/>
    </location>
</feature>
<keyword evidence="3 11" id="KW-0813">Transport</keyword>
<reference evidence="15" key="1">
    <citation type="submission" date="2023-07" db="EMBL/GenBank/DDBJ databases">
        <title>Chromosome-level genome assembly of Artemia franciscana.</title>
        <authorList>
            <person name="Jo E."/>
        </authorList>
    </citation>
    <scope>NUCLEOTIDE SEQUENCE</scope>
    <source>
        <tissue evidence="15">Whole body</tissue>
    </source>
</reference>
<dbReference type="GO" id="GO:0005886">
    <property type="term" value="C:plasma membrane"/>
    <property type="evidence" value="ECO:0007669"/>
    <property type="project" value="UniProtKB-SubCell"/>
</dbReference>
<evidence type="ECO:0000256" key="1">
    <source>
        <dbReference type="ARBA" id="ARBA00004141"/>
    </source>
</evidence>
<sequence>MSTLSIFVLILFCLNYFVESQNSTYAKIEKLSRLQLFDEITNANIYKKDNPPESDGTLEVEVSIIVNAFGNIKTRDTKFQSQLTIQQSWKDKRLSFVDFATDLVMLKGEEDFANKIWRPSIIVTNEASSSVITVPQSNSLVKVYQDGTVIYSYRIRSETYCSLYLLKYPFDRQQCNVFLESWSLPKDKLLLKWKEGEEVDFVGRFPIQEFSKTGHTIKTLNNTRLDGQTYSMLSLEVHLAREYGFFIIDWYIPSIILVFMSWVSFWIDPSSVPARVNFGIGTVFTYVVLRRLMANLVPRTGVAKALDSYSLICLIYMFSTLIEYAIVNTVWRRTKELEIRKLSAKNVLKSAMSHPSSRRQSLSLGMSTSSVFDLNQLSMDSLNETGPRQRAGALANDSQHHMSTSTLTTSCNSFPDLQEEEGRRNSTSNPSSSGEGAAARGSAFSSSNMVNGNLEKPVYYLKPHQAGKYIDRRARILFPVSFLIVNAIYWTWVVL</sequence>
<dbReference type="PANTHER" id="PTHR18945">
    <property type="entry name" value="NEUROTRANSMITTER GATED ION CHANNEL"/>
    <property type="match status" value="1"/>
</dbReference>
<evidence type="ECO:0000313" key="15">
    <source>
        <dbReference type="EMBL" id="KAK2713858.1"/>
    </source>
</evidence>
<dbReference type="Proteomes" id="UP001187531">
    <property type="component" value="Unassembled WGS sequence"/>
</dbReference>
<evidence type="ECO:0000256" key="2">
    <source>
        <dbReference type="ARBA" id="ARBA00004236"/>
    </source>
</evidence>
<protein>
    <submittedName>
        <fullName evidence="15">Uncharacterized protein</fullName>
    </submittedName>
</protein>
<evidence type="ECO:0000259" key="14">
    <source>
        <dbReference type="Pfam" id="PF02932"/>
    </source>
</evidence>
<evidence type="ECO:0000256" key="12">
    <source>
        <dbReference type="SAM" id="MobiDB-lite"/>
    </source>
</evidence>
<dbReference type="SUPFAM" id="SSF90112">
    <property type="entry name" value="Neurotransmitter-gated ion-channel transmembrane pore"/>
    <property type="match status" value="1"/>
</dbReference>
<dbReference type="Gene3D" id="2.70.170.10">
    <property type="entry name" value="Neurotransmitter-gated ion-channel ligand-binding domain"/>
    <property type="match status" value="1"/>
</dbReference>
<dbReference type="SUPFAM" id="SSF63712">
    <property type="entry name" value="Nicotinic receptor ligand binding domain-like"/>
    <property type="match status" value="1"/>
</dbReference>
<dbReference type="Pfam" id="PF02932">
    <property type="entry name" value="Neur_chan_memb"/>
    <property type="match status" value="1"/>
</dbReference>
<dbReference type="InterPro" id="IPR006202">
    <property type="entry name" value="Neur_chan_lig-bd"/>
</dbReference>
<dbReference type="PROSITE" id="PS00236">
    <property type="entry name" value="NEUROTR_ION_CHANNEL"/>
    <property type="match status" value="1"/>
</dbReference>
<keyword evidence="7 11" id="KW-1133">Transmembrane helix</keyword>
<dbReference type="PRINTS" id="PR00253">
    <property type="entry name" value="GABAARECEPTR"/>
</dbReference>
<evidence type="ECO:0000313" key="16">
    <source>
        <dbReference type="Proteomes" id="UP001187531"/>
    </source>
</evidence>
<dbReference type="PRINTS" id="PR00252">
    <property type="entry name" value="NRIONCHANNEL"/>
</dbReference>
<feature type="compositionally biased region" description="Polar residues" evidence="12">
    <location>
        <begin position="401"/>
        <end position="415"/>
    </location>
</feature>
<keyword evidence="6 11" id="KW-0732">Signal</keyword>
<dbReference type="GO" id="GO:0099095">
    <property type="term" value="F:ligand-gated monoatomic anion channel activity"/>
    <property type="evidence" value="ECO:0007669"/>
    <property type="project" value="UniProtKB-ARBA"/>
</dbReference>
<evidence type="ECO:0000256" key="8">
    <source>
        <dbReference type="ARBA" id="ARBA00023065"/>
    </source>
</evidence>
<dbReference type="InterPro" id="IPR038050">
    <property type="entry name" value="Neuro_actylchol_rec"/>
</dbReference>
<organism evidence="15 16">
    <name type="scientific">Artemia franciscana</name>
    <name type="common">Brine shrimp</name>
    <name type="synonym">Artemia sanfranciscana</name>
    <dbReference type="NCBI Taxonomy" id="6661"/>
    <lineage>
        <taxon>Eukaryota</taxon>
        <taxon>Metazoa</taxon>
        <taxon>Ecdysozoa</taxon>
        <taxon>Arthropoda</taxon>
        <taxon>Crustacea</taxon>
        <taxon>Branchiopoda</taxon>
        <taxon>Anostraca</taxon>
        <taxon>Artemiidae</taxon>
        <taxon>Artemia</taxon>
    </lineage>
</organism>
<dbReference type="CDD" id="cd18987">
    <property type="entry name" value="LGIC_ECD_anion"/>
    <property type="match status" value="1"/>
</dbReference>
<evidence type="ECO:0000256" key="4">
    <source>
        <dbReference type="ARBA" id="ARBA00022475"/>
    </source>
</evidence>
<dbReference type="GO" id="GO:0004888">
    <property type="term" value="F:transmembrane signaling receptor activity"/>
    <property type="evidence" value="ECO:0007669"/>
    <property type="project" value="InterPro"/>
</dbReference>
<evidence type="ECO:0000256" key="3">
    <source>
        <dbReference type="ARBA" id="ARBA00022448"/>
    </source>
</evidence>
<keyword evidence="16" id="KW-1185">Reference proteome</keyword>
<dbReference type="InterPro" id="IPR036734">
    <property type="entry name" value="Neur_chan_lig-bd_sf"/>
</dbReference>
<dbReference type="Pfam" id="PF02931">
    <property type="entry name" value="Neur_chan_LBD"/>
    <property type="match status" value="1"/>
</dbReference>